<evidence type="ECO:0008006" key="3">
    <source>
        <dbReference type="Google" id="ProtNLM"/>
    </source>
</evidence>
<evidence type="ECO:0000313" key="2">
    <source>
        <dbReference type="Proteomes" id="UP000037397"/>
    </source>
</evidence>
<dbReference type="OrthoDB" id="3233584at2"/>
<organism evidence="1 2">
    <name type="scientific">Luteipulveratus halotolerans</name>
    <dbReference type="NCBI Taxonomy" id="1631356"/>
    <lineage>
        <taxon>Bacteria</taxon>
        <taxon>Bacillati</taxon>
        <taxon>Actinomycetota</taxon>
        <taxon>Actinomycetes</taxon>
        <taxon>Micrococcales</taxon>
        <taxon>Dermacoccaceae</taxon>
        <taxon>Luteipulveratus</taxon>
    </lineage>
</organism>
<accession>A0A0L6CK39</accession>
<gene>
    <name evidence="1" type="ORF">VV01_14645</name>
</gene>
<reference evidence="2" key="1">
    <citation type="submission" date="2015-03" db="EMBL/GenBank/DDBJ databases">
        <title>Luteipulveratus halotolerans sp. nov., a novel actinobacterium (Dermacoccaceae) from Sarawak, Malaysia.</title>
        <authorList>
            <person name="Juboi H."/>
            <person name="Basik A."/>
            <person name="Shamsul S.S."/>
            <person name="Arnold P."/>
            <person name="Schmitt E.K."/>
            <person name="Sanglier J.-J."/>
            <person name="Yeo T."/>
        </authorList>
    </citation>
    <scope>NUCLEOTIDE SEQUENCE [LARGE SCALE GENOMIC DNA]</scope>
    <source>
        <strain evidence="2">C296001</strain>
    </source>
</reference>
<proteinExistence type="predicted"/>
<keyword evidence="2" id="KW-1185">Reference proteome</keyword>
<dbReference type="STRING" id="1631356.VV01_14645"/>
<evidence type="ECO:0000313" key="1">
    <source>
        <dbReference type="EMBL" id="KNX38099.1"/>
    </source>
</evidence>
<protein>
    <recommendedName>
        <fullName evidence="3">HK97 gp10 family phage protein</fullName>
    </recommendedName>
</protein>
<comment type="caution">
    <text evidence="1">The sequence shown here is derived from an EMBL/GenBank/DDBJ whole genome shotgun (WGS) entry which is preliminary data.</text>
</comment>
<dbReference type="AlphaFoldDB" id="A0A0L6CK39"/>
<dbReference type="Proteomes" id="UP000037397">
    <property type="component" value="Unassembled WGS sequence"/>
</dbReference>
<sequence>MGFHLDMSQVRRLADDLRDAAQSIEVKAEKVVAKGALNVKTQMQQEAVAFDSGTRHRKFAADISYDQKGLNAEIGPTLDDIGSVQLFYLGNYKTGPSVPDPSRAAEREAPKLSGALLDVGADIL</sequence>
<name>A0A0L6CK39_9MICO</name>
<dbReference type="RefSeq" id="WP_050670517.1">
    <property type="nucleotide sequence ID" value="NZ_LAIR01000002.1"/>
</dbReference>
<dbReference type="EMBL" id="LAIR01000002">
    <property type="protein sequence ID" value="KNX38099.1"/>
    <property type="molecule type" value="Genomic_DNA"/>
</dbReference>